<reference evidence="4" key="2">
    <citation type="submission" date="2025-08" db="UniProtKB">
        <authorList>
            <consortium name="RefSeq"/>
        </authorList>
    </citation>
    <scope>IDENTIFICATION</scope>
    <source>
        <tissue evidence="4">Leaf</tissue>
    </source>
</reference>
<keyword evidence="2" id="KW-0378">Hydrolase</keyword>
<dbReference type="InterPro" id="IPR051132">
    <property type="entry name" value="3-5_Exonuclease_domain"/>
</dbReference>
<keyword evidence="1" id="KW-0540">Nuclease</keyword>
<dbReference type="GO" id="GO:0005634">
    <property type="term" value="C:nucleus"/>
    <property type="evidence" value="ECO:0007669"/>
    <property type="project" value="TreeGrafter"/>
</dbReference>
<dbReference type="InterPro" id="IPR036397">
    <property type="entry name" value="RNaseH_sf"/>
</dbReference>
<dbReference type="GeneID" id="110779712"/>
<dbReference type="AlphaFoldDB" id="A0A9R0HZR7"/>
<gene>
    <name evidence="4" type="primary">LOC110779712</name>
</gene>
<proteinExistence type="predicted"/>
<sequence length="122" mass="13714">MMHKVSVQNREVTTTVVNTIPQLDKSLRKLPITSKPPGLKYVVGIDIEKHYTRGIGDNQVAEKVAIVKLCFGNSCLIIQLLHMKEPPCSLAKFLQLQELSFVSVGIKRCVEALNRDYGINMY</sequence>
<accession>A0A9R0HZR7</accession>
<evidence type="ECO:0000313" key="3">
    <source>
        <dbReference type="Proteomes" id="UP000813463"/>
    </source>
</evidence>
<dbReference type="PANTHER" id="PTHR13620">
    <property type="entry name" value="3-5 EXONUCLEASE"/>
    <property type="match status" value="1"/>
</dbReference>
<dbReference type="KEGG" id="soe:110779712"/>
<dbReference type="RefSeq" id="XP_021839886.2">
    <property type="nucleotide sequence ID" value="XM_021984194.2"/>
</dbReference>
<dbReference type="Proteomes" id="UP000813463">
    <property type="component" value="Chromosome 5"/>
</dbReference>
<evidence type="ECO:0000256" key="1">
    <source>
        <dbReference type="ARBA" id="ARBA00022722"/>
    </source>
</evidence>
<dbReference type="InterPro" id="IPR012337">
    <property type="entry name" value="RNaseH-like_sf"/>
</dbReference>
<evidence type="ECO:0008006" key="5">
    <source>
        <dbReference type="Google" id="ProtNLM"/>
    </source>
</evidence>
<name>A0A9R0HZR7_SPIOL</name>
<evidence type="ECO:0000256" key="2">
    <source>
        <dbReference type="ARBA" id="ARBA00022801"/>
    </source>
</evidence>
<keyword evidence="3" id="KW-1185">Reference proteome</keyword>
<protein>
    <recommendedName>
        <fullName evidence="5">3'-5' exonuclease domain-containing protein</fullName>
    </recommendedName>
</protein>
<dbReference type="GO" id="GO:0005737">
    <property type="term" value="C:cytoplasm"/>
    <property type="evidence" value="ECO:0007669"/>
    <property type="project" value="TreeGrafter"/>
</dbReference>
<dbReference type="GO" id="GO:0008408">
    <property type="term" value="F:3'-5' exonuclease activity"/>
    <property type="evidence" value="ECO:0007669"/>
    <property type="project" value="TreeGrafter"/>
</dbReference>
<evidence type="ECO:0000313" key="4">
    <source>
        <dbReference type="RefSeq" id="XP_021839886.2"/>
    </source>
</evidence>
<organism evidence="3 4">
    <name type="scientific">Spinacia oleracea</name>
    <name type="common">Spinach</name>
    <dbReference type="NCBI Taxonomy" id="3562"/>
    <lineage>
        <taxon>Eukaryota</taxon>
        <taxon>Viridiplantae</taxon>
        <taxon>Streptophyta</taxon>
        <taxon>Embryophyta</taxon>
        <taxon>Tracheophyta</taxon>
        <taxon>Spermatophyta</taxon>
        <taxon>Magnoliopsida</taxon>
        <taxon>eudicotyledons</taxon>
        <taxon>Gunneridae</taxon>
        <taxon>Pentapetalae</taxon>
        <taxon>Caryophyllales</taxon>
        <taxon>Chenopodiaceae</taxon>
        <taxon>Chenopodioideae</taxon>
        <taxon>Anserineae</taxon>
        <taxon>Spinacia</taxon>
    </lineage>
</organism>
<dbReference type="GO" id="GO:0003676">
    <property type="term" value="F:nucleic acid binding"/>
    <property type="evidence" value="ECO:0007669"/>
    <property type="project" value="InterPro"/>
</dbReference>
<dbReference type="PANTHER" id="PTHR13620:SF105">
    <property type="entry name" value="OS01G0737700 PROTEIN"/>
    <property type="match status" value="1"/>
</dbReference>
<dbReference type="Gene3D" id="3.30.420.10">
    <property type="entry name" value="Ribonuclease H-like superfamily/Ribonuclease H"/>
    <property type="match status" value="1"/>
</dbReference>
<dbReference type="SUPFAM" id="SSF53098">
    <property type="entry name" value="Ribonuclease H-like"/>
    <property type="match status" value="1"/>
</dbReference>
<reference evidence="3" key="1">
    <citation type="journal article" date="2021" name="Nat. Commun.">
        <title>Genomic analyses provide insights into spinach domestication and the genetic basis of agronomic traits.</title>
        <authorList>
            <person name="Cai X."/>
            <person name="Sun X."/>
            <person name="Xu C."/>
            <person name="Sun H."/>
            <person name="Wang X."/>
            <person name="Ge C."/>
            <person name="Zhang Z."/>
            <person name="Wang Q."/>
            <person name="Fei Z."/>
            <person name="Jiao C."/>
            <person name="Wang Q."/>
        </authorList>
    </citation>
    <scope>NUCLEOTIDE SEQUENCE [LARGE SCALE GENOMIC DNA]</scope>
    <source>
        <strain evidence="3">cv. Varoflay</strain>
    </source>
</reference>